<dbReference type="CDD" id="cd00267">
    <property type="entry name" value="ABC_ATPase"/>
    <property type="match status" value="1"/>
</dbReference>
<dbReference type="EMBL" id="FLUQ01000002">
    <property type="protein sequence ID" value="SBW04671.1"/>
    <property type="molecule type" value="Genomic_DNA"/>
</dbReference>
<reference evidence="2" key="1">
    <citation type="submission" date="2016-04" db="EMBL/GenBank/DDBJ databases">
        <authorList>
            <person name="Evans L.H."/>
            <person name="Alamgir A."/>
            <person name="Owens N."/>
            <person name="Weber N.D."/>
            <person name="Virtaneva K."/>
            <person name="Barbian K."/>
            <person name="Babar A."/>
            <person name="Rosenke K."/>
        </authorList>
    </citation>
    <scope>NUCLEOTIDE SEQUENCE</scope>
    <source>
        <strain evidence="2">86</strain>
    </source>
</reference>
<evidence type="ECO:0008006" key="3">
    <source>
        <dbReference type="Google" id="ProtNLM"/>
    </source>
</evidence>
<dbReference type="InterPro" id="IPR016181">
    <property type="entry name" value="Acyl_CoA_acyltransferase"/>
</dbReference>
<proteinExistence type="predicted"/>
<gene>
    <name evidence="2" type="ORF">KL86DPRO_20355</name>
</gene>
<dbReference type="CDD" id="cd04301">
    <property type="entry name" value="NAT_SF"/>
    <property type="match status" value="1"/>
</dbReference>
<accession>A0A212JYW8</accession>
<feature type="region of interest" description="Disordered" evidence="1">
    <location>
        <begin position="496"/>
        <end position="524"/>
    </location>
</feature>
<dbReference type="Gene3D" id="3.40.50.300">
    <property type="entry name" value="P-loop containing nucleotide triphosphate hydrolases"/>
    <property type="match status" value="1"/>
</dbReference>
<evidence type="ECO:0000313" key="2">
    <source>
        <dbReference type="EMBL" id="SBW04671.1"/>
    </source>
</evidence>
<dbReference type="SUPFAM" id="SSF55729">
    <property type="entry name" value="Acyl-CoA N-acyltransferases (Nat)"/>
    <property type="match status" value="1"/>
</dbReference>
<evidence type="ECO:0000256" key="1">
    <source>
        <dbReference type="SAM" id="MobiDB-lite"/>
    </source>
</evidence>
<dbReference type="AlphaFoldDB" id="A0A212JYW8"/>
<dbReference type="InterPro" id="IPR027417">
    <property type="entry name" value="P-loop_NTPase"/>
</dbReference>
<sequence length="524" mass="57155">MKYVPPLGSTDQDAGYVNRVGAMKGSPVPAAAIEHPMREIHNTIRAAGLTPSGDVLNQLALAIQALILKAAQTPYEIGQYYPFEDEMPRESFVPLLGGVVSNISRYPKMIEYLESSYGQARLVTQAQYDALHIASSLFNVDTGNTFTLEADLPIEAEGWNIGLIAGPSGSGKSSLGAALLKHGYALADGGQWPRNAPIIDAINPAGNWQKITAALAAVGLGTVPAWLRPYNILSTGEKFRAELARLISEAPEKVVIDEFTSVVDRQIARVGAASFARAWRKTGGKAVCLSCHFDIMEWLEPDWIFNTQTGTLEWTRGRLRRPGIPLEIRETNAAYWPHFAPHHYLKAPLPVAATYYVGFVGAEPVAHIAISPRPGLKEARACRIVVMPEWQGIGVGMAFLHEVCDLWRRGENRFRIPMRTLVNTSHPGLASALRRHPQWTQITADLHGADKTRSKAALTRTATRQGWYNKTPTGYGGHFRAVQCFRYLGEEAPALKEAGKAENAPGSTQSPPAGPKAVTDEKTP</sequence>
<name>A0A212JYW8_9DELT</name>
<dbReference type="SUPFAM" id="SSF52540">
    <property type="entry name" value="P-loop containing nucleoside triphosphate hydrolases"/>
    <property type="match status" value="1"/>
</dbReference>
<organism evidence="2">
    <name type="scientific">uncultured delta proteobacterium</name>
    <dbReference type="NCBI Taxonomy" id="34034"/>
    <lineage>
        <taxon>Bacteria</taxon>
        <taxon>Deltaproteobacteria</taxon>
        <taxon>environmental samples</taxon>
    </lineage>
</organism>
<protein>
    <recommendedName>
        <fullName evidence="3">N-acetyltransferase domain-containing protein</fullName>
    </recommendedName>
</protein>